<reference evidence="1 2" key="1">
    <citation type="submission" date="2024-10" db="EMBL/GenBank/DDBJ databases">
        <title>Updated reference genomes for cyclostephanoid diatoms.</title>
        <authorList>
            <person name="Roberts W.R."/>
            <person name="Alverson A.J."/>
        </authorList>
    </citation>
    <scope>NUCLEOTIDE SEQUENCE [LARGE SCALE GENOMIC DNA]</scope>
    <source>
        <strain evidence="1 2">AJA276-08</strain>
    </source>
</reference>
<gene>
    <name evidence="1" type="ORF">ACHAW5_003894</name>
</gene>
<dbReference type="EMBL" id="JALLAZ020001740">
    <property type="protein sequence ID" value="KAL3765926.1"/>
    <property type="molecule type" value="Genomic_DNA"/>
</dbReference>
<accession>A0ABD3MSU2</accession>
<protein>
    <submittedName>
        <fullName evidence="1">Uncharacterized protein</fullName>
    </submittedName>
</protein>
<dbReference type="Proteomes" id="UP001530315">
    <property type="component" value="Unassembled WGS sequence"/>
</dbReference>
<evidence type="ECO:0000313" key="2">
    <source>
        <dbReference type="Proteomes" id="UP001530315"/>
    </source>
</evidence>
<organism evidence="1 2">
    <name type="scientific">Stephanodiscus triporus</name>
    <dbReference type="NCBI Taxonomy" id="2934178"/>
    <lineage>
        <taxon>Eukaryota</taxon>
        <taxon>Sar</taxon>
        <taxon>Stramenopiles</taxon>
        <taxon>Ochrophyta</taxon>
        <taxon>Bacillariophyta</taxon>
        <taxon>Coscinodiscophyceae</taxon>
        <taxon>Thalassiosirophycidae</taxon>
        <taxon>Stephanodiscales</taxon>
        <taxon>Stephanodiscaceae</taxon>
        <taxon>Stephanodiscus</taxon>
    </lineage>
</organism>
<dbReference type="AlphaFoldDB" id="A0ABD3MSU2"/>
<evidence type="ECO:0000313" key="1">
    <source>
        <dbReference type="EMBL" id="KAL3765926.1"/>
    </source>
</evidence>
<proteinExistence type="predicted"/>
<name>A0ABD3MSU2_9STRA</name>
<comment type="caution">
    <text evidence="1">The sequence shown here is derived from an EMBL/GenBank/DDBJ whole genome shotgun (WGS) entry which is preliminary data.</text>
</comment>
<sequence>MDVVDGILDDLFAKTGNDNDLVRITGGSITGRGRADWRHVLKCLRTSAAMMEEKMGMKDDAGFSTVDIRETQGKIRLNSSSLTSLSMRLVERYGTETHRMPL</sequence>
<keyword evidence="2" id="KW-1185">Reference proteome</keyword>